<keyword evidence="2" id="KW-1185">Reference proteome</keyword>
<proteinExistence type="predicted"/>
<evidence type="ECO:0000313" key="2">
    <source>
        <dbReference type="Proteomes" id="UP001221898"/>
    </source>
</evidence>
<protein>
    <submittedName>
        <fullName evidence="1">Uncharacterized protein</fullName>
    </submittedName>
</protein>
<organism evidence="1 2">
    <name type="scientific">Aldrovandia affinis</name>
    <dbReference type="NCBI Taxonomy" id="143900"/>
    <lineage>
        <taxon>Eukaryota</taxon>
        <taxon>Metazoa</taxon>
        <taxon>Chordata</taxon>
        <taxon>Craniata</taxon>
        <taxon>Vertebrata</taxon>
        <taxon>Euteleostomi</taxon>
        <taxon>Actinopterygii</taxon>
        <taxon>Neopterygii</taxon>
        <taxon>Teleostei</taxon>
        <taxon>Notacanthiformes</taxon>
        <taxon>Halosauridae</taxon>
        <taxon>Aldrovandia</taxon>
    </lineage>
</organism>
<sequence>MRSVALDKVVTGLQPRWEGGPGSLSEAAEGRIVNVGEVALDVLYKDSVTSAENRGEITSTSAIKRPRTGEQFIHGFASPEV</sequence>
<gene>
    <name evidence="1" type="ORF">AAFF_G00352580</name>
</gene>
<accession>A0AAD7SIX8</accession>
<reference evidence="1" key="1">
    <citation type="journal article" date="2023" name="Science">
        <title>Genome structures resolve the early diversification of teleost fishes.</title>
        <authorList>
            <person name="Parey E."/>
            <person name="Louis A."/>
            <person name="Montfort J."/>
            <person name="Bouchez O."/>
            <person name="Roques C."/>
            <person name="Iampietro C."/>
            <person name="Lluch J."/>
            <person name="Castinel A."/>
            <person name="Donnadieu C."/>
            <person name="Desvignes T."/>
            <person name="Floi Bucao C."/>
            <person name="Jouanno E."/>
            <person name="Wen M."/>
            <person name="Mejri S."/>
            <person name="Dirks R."/>
            <person name="Jansen H."/>
            <person name="Henkel C."/>
            <person name="Chen W.J."/>
            <person name="Zahm M."/>
            <person name="Cabau C."/>
            <person name="Klopp C."/>
            <person name="Thompson A.W."/>
            <person name="Robinson-Rechavi M."/>
            <person name="Braasch I."/>
            <person name="Lecointre G."/>
            <person name="Bobe J."/>
            <person name="Postlethwait J.H."/>
            <person name="Berthelot C."/>
            <person name="Roest Crollius H."/>
            <person name="Guiguen Y."/>
        </authorList>
    </citation>
    <scope>NUCLEOTIDE SEQUENCE</scope>
    <source>
        <strain evidence="1">NC1722</strain>
    </source>
</reference>
<dbReference type="AlphaFoldDB" id="A0AAD7SIX8"/>
<dbReference type="Proteomes" id="UP001221898">
    <property type="component" value="Unassembled WGS sequence"/>
</dbReference>
<dbReference type="EMBL" id="JAINUG010000058">
    <property type="protein sequence ID" value="KAJ8403486.1"/>
    <property type="molecule type" value="Genomic_DNA"/>
</dbReference>
<evidence type="ECO:0000313" key="1">
    <source>
        <dbReference type="EMBL" id="KAJ8403486.1"/>
    </source>
</evidence>
<name>A0AAD7SIX8_9TELE</name>
<comment type="caution">
    <text evidence="1">The sequence shown here is derived from an EMBL/GenBank/DDBJ whole genome shotgun (WGS) entry which is preliminary data.</text>
</comment>